<dbReference type="Proteomes" id="UP001225134">
    <property type="component" value="Unassembled WGS sequence"/>
</dbReference>
<dbReference type="RefSeq" id="WP_285152627.1">
    <property type="nucleotide sequence ID" value="NZ_JASSPP010000002.1"/>
</dbReference>
<gene>
    <name evidence="1" type="ORF">QQA45_01795</name>
</gene>
<accession>A0ABT7HIB3</accession>
<sequence>MLTLELTEDELKAMKYNKEAITNLLVSRAIYNESYNYNFSETELRDLKYLEKNELIHFYMHKTVEPRVIVTENAIIDKYNENKEFFEKSKIPFSKAHDIIKNELNNEVNYGLEQDLVSSLVHNMEDTVTLKKEDIVFTKGDPNLIKTMLLFELLDKEAKESDFYNKNANDIDTLKKEVRLKFFVNVICSKDIVINEEKVSRFYVDNTKDFENMDMQEAYNRISSYLFQKELNEKTAKYLDDIKEKYNLDAEVKKYVDDGAVAN</sequence>
<reference evidence="1 2" key="1">
    <citation type="submission" date="2023-06" db="EMBL/GenBank/DDBJ databases">
        <title>Antibody response to the Sneathia vaginalis cytopathogenic toxin A during pregnancy.</title>
        <authorList>
            <person name="Mccoy Z.T."/>
            <person name="Serrano M.G."/>
            <person name="Spaine K."/>
            <person name="Edwards D.J."/>
            <person name="Buck G.A."/>
            <person name="Jefferson K."/>
        </authorList>
    </citation>
    <scope>NUCLEOTIDE SEQUENCE [LARGE SCALE GENOMIC DNA]</scope>
    <source>
        <strain evidence="1 2">CCUG 42621</strain>
    </source>
</reference>
<protein>
    <submittedName>
        <fullName evidence="1">Uncharacterized protein</fullName>
    </submittedName>
</protein>
<dbReference type="EMBL" id="JASSPP010000002">
    <property type="protein sequence ID" value="MDK9580251.1"/>
    <property type="molecule type" value="Genomic_DNA"/>
</dbReference>
<evidence type="ECO:0000313" key="1">
    <source>
        <dbReference type="EMBL" id="MDK9580251.1"/>
    </source>
</evidence>
<proteinExistence type="predicted"/>
<name>A0ABT7HIB3_9FUSO</name>
<evidence type="ECO:0000313" key="2">
    <source>
        <dbReference type="Proteomes" id="UP001225134"/>
    </source>
</evidence>
<organism evidence="1 2">
    <name type="scientific">Sneathia sanguinegens</name>
    <dbReference type="NCBI Taxonomy" id="40543"/>
    <lineage>
        <taxon>Bacteria</taxon>
        <taxon>Fusobacteriati</taxon>
        <taxon>Fusobacteriota</taxon>
        <taxon>Fusobacteriia</taxon>
        <taxon>Fusobacteriales</taxon>
        <taxon>Leptotrichiaceae</taxon>
        <taxon>Sneathia</taxon>
    </lineage>
</organism>
<keyword evidence="2" id="KW-1185">Reference proteome</keyword>
<comment type="caution">
    <text evidence="1">The sequence shown here is derived from an EMBL/GenBank/DDBJ whole genome shotgun (WGS) entry which is preliminary data.</text>
</comment>